<dbReference type="Gene3D" id="3.90.1150.200">
    <property type="match status" value="1"/>
</dbReference>
<dbReference type="Proteomes" id="UP000326994">
    <property type="component" value="Unassembled WGS sequence"/>
</dbReference>
<proteinExistence type="predicted"/>
<evidence type="ECO:0000313" key="2">
    <source>
        <dbReference type="EMBL" id="GEQ85901.1"/>
    </source>
</evidence>
<keyword evidence="3" id="KW-1185">Reference proteome</keyword>
<evidence type="ECO:0000259" key="1">
    <source>
        <dbReference type="Pfam" id="PF08818"/>
    </source>
</evidence>
<dbReference type="InterPro" id="IPR016786">
    <property type="entry name" value="YdeI_bac"/>
</dbReference>
<dbReference type="SUPFAM" id="SSF159888">
    <property type="entry name" value="YdhG-like"/>
    <property type="match status" value="1"/>
</dbReference>
<dbReference type="PIRSF" id="PIRSF021308">
    <property type="entry name" value="UCP021308"/>
    <property type="match status" value="1"/>
</dbReference>
<dbReference type="InterPro" id="IPR014922">
    <property type="entry name" value="YdhG-like"/>
</dbReference>
<dbReference type="RefSeq" id="WP_151893845.1">
    <property type="nucleotide sequence ID" value="NZ_BKCF01000002.1"/>
</dbReference>
<name>A0A5J4G1L6_9FLAO</name>
<feature type="domain" description="YdhG-like" evidence="1">
    <location>
        <begin position="17"/>
        <end position="112"/>
    </location>
</feature>
<dbReference type="EMBL" id="BKCF01000002">
    <property type="protein sequence ID" value="GEQ85901.1"/>
    <property type="molecule type" value="Genomic_DNA"/>
</dbReference>
<evidence type="ECO:0000313" key="3">
    <source>
        <dbReference type="Proteomes" id="UP000326994"/>
    </source>
</evidence>
<reference evidence="2 3" key="1">
    <citation type="submission" date="2019-08" db="EMBL/GenBank/DDBJ databases">
        <title>Ulvibacter marinistellae sp. nov., isolated from a starfish, Patiria pectinifera.</title>
        <authorList>
            <person name="Kawano K."/>
            <person name="Ushijima N."/>
            <person name="Kihara M."/>
            <person name="Itoh H."/>
        </authorList>
    </citation>
    <scope>NUCLEOTIDE SEQUENCE [LARGE SCALE GENOMIC DNA]</scope>
    <source>
        <strain evidence="2 3">KK4</strain>
    </source>
</reference>
<comment type="caution">
    <text evidence="2">The sequence shown here is derived from an EMBL/GenBank/DDBJ whole genome shotgun (WGS) entry which is preliminary data.</text>
</comment>
<protein>
    <recommendedName>
        <fullName evidence="1">YdhG-like domain-containing protein</fullName>
    </recommendedName>
</protein>
<sequence>MTSSQKVDAFIENSGQWIDELKLLRQIFNSTELIENFKWGAPIYTINNKNVVGMVGFKNHLGIWFYQGVFLKDAKGILINAQKGKTKGLRQLRINKGDKIEKTIVLNYTIEAIENCKAGKEIKPENKKTIIPTVLKEAFKEDTTLSDLFKKLTPGKQREYAEFITTAKQETTKLNRLEKIRPMIKNGVGLHDKYKKS</sequence>
<gene>
    <name evidence="2" type="ORF">ULMS_14090</name>
</gene>
<dbReference type="Pfam" id="PF08818">
    <property type="entry name" value="DUF1801"/>
    <property type="match status" value="1"/>
</dbReference>
<accession>A0A5J4G1L6</accession>
<dbReference type="AlphaFoldDB" id="A0A5J4G1L6"/>
<dbReference type="OrthoDB" id="214150at2"/>
<dbReference type="Pfam" id="PF13376">
    <property type="entry name" value="OmdA"/>
    <property type="match status" value="1"/>
</dbReference>
<organism evidence="2 3">
    <name type="scientific">Patiriisocius marinistellae</name>
    <dbReference type="NCBI Taxonomy" id="2494560"/>
    <lineage>
        <taxon>Bacteria</taxon>
        <taxon>Pseudomonadati</taxon>
        <taxon>Bacteroidota</taxon>
        <taxon>Flavobacteriia</taxon>
        <taxon>Flavobacteriales</taxon>
        <taxon>Flavobacteriaceae</taxon>
        <taxon>Patiriisocius</taxon>
    </lineage>
</organism>